<organism evidence="6 7">
    <name type="scientific">Bacillus amyloliquefaciens (strain Y2)</name>
    <name type="common">Bacillus amyloliquefaciens subsp. plantarum (strain B9601-Y2)</name>
    <dbReference type="NCBI Taxonomy" id="1155777"/>
    <lineage>
        <taxon>Bacteria</taxon>
        <taxon>Bacillati</taxon>
        <taxon>Bacillota</taxon>
        <taxon>Bacilli</taxon>
        <taxon>Bacillales</taxon>
        <taxon>Bacillaceae</taxon>
        <taxon>Bacillus</taxon>
        <taxon>Bacillus amyloliquefaciens group</taxon>
    </lineage>
</organism>
<dbReference type="UniPathway" id="UPA00632"/>
<keyword evidence="1 5" id="KW-0328">Glycosyltransferase</keyword>
<dbReference type="PANTHER" id="PTHR34136">
    <property type="match status" value="1"/>
</dbReference>
<dbReference type="PANTHER" id="PTHR34136:SF1">
    <property type="entry name" value="UDP-N-ACETYL-D-MANNOSAMINURONIC ACID TRANSFERASE"/>
    <property type="match status" value="1"/>
</dbReference>
<keyword evidence="4 5" id="KW-0961">Cell wall biogenesis/degradation</keyword>
<comment type="pathway">
    <text evidence="5">Cell wall biogenesis; teichoic acid biosynthesis.</text>
</comment>
<comment type="function">
    <text evidence="5">Catalyzes the conversion of GlcNAc-PP-undecaprenol into ManNAc-GlcNAc-PP-undecaprenol, the first committed lipid intermediate in the de novo synthesis of teichoic acid.</text>
</comment>
<evidence type="ECO:0000256" key="1">
    <source>
        <dbReference type="ARBA" id="ARBA00022676"/>
    </source>
</evidence>
<dbReference type="KEGG" id="bqy:MUS_3916"/>
<dbReference type="HAMAP" id="MF_02070">
    <property type="entry name" value="TagA_TarA"/>
    <property type="match status" value="1"/>
</dbReference>
<reference evidence="6 7" key="1">
    <citation type="journal article" date="2012" name="J. Biotechnol.">
        <title>Genome sequence of the plant growth promoting strain Bacillus amyloliquefaciens subsp. plantarum B9601-Y2 and expression of mersacidin and other secondary metabolites.</title>
        <authorList>
            <person name="He P."/>
            <person name="Hao K."/>
            <person name="Blom J."/>
            <person name="Ruckert C."/>
            <person name="Vater J."/>
            <person name="Mao Z."/>
            <person name="Wu Y."/>
            <person name="Hou M."/>
            <person name="He P."/>
            <person name="He Y."/>
            <person name="Borriss R."/>
        </authorList>
    </citation>
    <scope>NUCLEOTIDE SEQUENCE [LARGE SCALE GENOMIC DNA]</scope>
    <source>
        <strain evidence="6">Y2</strain>
    </source>
</reference>
<name>I2CAU8_BACAY</name>
<evidence type="ECO:0000256" key="3">
    <source>
        <dbReference type="ARBA" id="ARBA00022944"/>
    </source>
</evidence>
<dbReference type="Pfam" id="PF03808">
    <property type="entry name" value="Glyco_tran_WecG"/>
    <property type="match status" value="1"/>
</dbReference>
<keyword evidence="3 5" id="KW-0777">Teichoic acid biosynthesis</keyword>
<keyword evidence="2 5" id="KW-0808">Transferase</keyword>
<dbReference type="NCBIfam" id="TIGR00696">
    <property type="entry name" value="wecG_tagA_cpsF"/>
    <property type="match status" value="1"/>
</dbReference>
<dbReference type="PATRIC" id="fig|1126211.3.peg.3727"/>
<accession>I2CAU8</accession>
<proteinExistence type="inferred from homology"/>
<dbReference type="EMBL" id="CP003332">
    <property type="protein sequence ID" value="AFJ63772.1"/>
    <property type="molecule type" value="Genomic_DNA"/>
</dbReference>
<evidence type="ECO:0000313" key="6">
    <source>
        <dbReference type="EMBL" id="AFJ63772.1"/>
    </source>
</evidence>
<dbReference type="HOGENOM" id="CLU_063203_3_1_9"/>
<evidence type="ECO:0000256" key="5">
    <source>
        <dbReference type="HAMAP-Rule" id="MF_02070"/>
    </source>
</evidence>
<sequence length="268" mass="30451">MKENPVQKGGRQMQTEMVHNLSYVNGNLQEFISYLDTYYIAQKQGAVIATVNPEIGYAAAKDKGYHQVISSADFVLPDGIGVVLMSRLMQHPLKSRIAGFDVFLALLGLANRQSKKIFLYGAKQDVLDAVLNRISKEYPNIEVVGASNGYEADKRFVAKQISRAKPDLVFVALGYPHQEQFIYEHKHLFPQAVSIGLGGSFDVFSGTVKRAPEWMIKTNLEWLYRLVTNPWRWKRMLNIPKYAFTVLRNNKSNKSLYSKQAEDQTKQL</sequence>
<comment type="similarity">
    <text evidence="5">Belongs to the glycosyltransferase 26 family. TagA/TarA subfamily.</text>
</comment>
<dbReference type="AlphaFoldDB" id="I2CAU8"/>
<dbReference type="EC" id="2.4.1.187" evidence="5"/>
<evidence type="ECO:0000256" key="4">
    <source>
        <dbReference type="ARBA" id="ARBA00023316"/>
    </source>
</evidence>
<dbReference type="GO" id="GO:0019350">
    <property type="term" value="P:teichoic acid biosynthetic process"/>
    <property type="evidence" value="ECO:0007669"/>
    <property type="project" value="UniProtKB-UniRule"/>
</dbReference>
<dbReference type="InterPro" id="IPR034714">
    <property type="entry name" value="TagA_TarA"/>
</dbReference>
<dbReference type="InterPro" id="IPR004629">
    <property type="entry name" value="WecG_TagA_CpsF"/>
</dbReference>
<comment type="catalytic activity">
    <reaction evidence="5">
        <text>UDP-N-acetyl-alpha-D-mannosamine + N-acetyl-alpha-D-glucosaminyl-di-trans,octa-cis-undecaprenyl diphosphate = N-acetyl-beta-D-mannosaminyl-(1-&gt;4)-N-acetyl-alpha-D-glucosaminyl di-trans,octa-cis-undecaprenyl diphosphate + UDP + H(+)</text>
        <dbReference type="Rhea" id="RHEA:16053"/>
        <dbReference type="ChEBI" id="CHEBI:15378"/>
        <dbReference type="ChEBI" id="CHEBI:58223"/>
        <dbReference type="ChEBI" id="CHEBI:62959"/>
        <dbReference type="ChEBI" id="CHEBI:68623"/>
        <dbReference type="ChEBI" id="CHEBI:132210"/>
        <dbReference type="EC" id="2.4.1.187"/>
    </reaction>
</comment>
<dbReference type="GO" id="GO:0047244">
    <property type="term" value="F:N-acetylglucosaminyldiphosphoundecaprenol N-acetyl-beta-D-mannosaminyltransferase activity"/>
    <property type="evidence" value="ECO:0007669"/>
    <property type="project" value="UniProtKB-UniRule"/>
</dbReference>
<dbReference type="Proteomes" id="UP000002878">
    <property type="component" value="Chromosome"/>
</dbReference>
<protein>
    <recommendedName>
        <fullName evidence="5">N-acetylglucosaminyldiphosphoundecaprenol N-acetyl-beta-D-mannosaminyltransferase</fullName>
        <ecNumber evidence="5">2.4.1.187</ecNumber>
    </recommendedName>
    <alternativeName>
        <fullName evidence="5">N-acetylmannosaminyltransferase</fullName>
    </alternativeName>
    <alternativeName>
        <fullName evidence="5">UDP-N-acetylmannosamine transferase</fullName>
    </alternativeName>
    <alternativeName>
        <fullName evidence="5">UDP-N-acetylmannosamine:N-acetylglucosaminyl pyrophosphorylundecaprenol N-acetylmannosaminyltransferase</fullName>
    </alternativeName>
</protein>
<dbReference type="CDD" id="cd06533">
    <property type="entry name" value="Glyco_transf_WecG_TagA"/>
    <property type="match status" value="1"/>
</dbReference>
<evidence type="ECO:0000256" key="2">
    <source>
        <dbReference type="ARBA" id="ARBA00022679"/>
    </source>
</evidence>
<gene>
    <name evidence="6" type="primary">tagA</name>
    <name evidence="6" type="ORF">MUS_3916</name>
</gene>
<dbReference type="GO" id="GO:0071555">
    <property type="term" value="P:cell wall organization"/>
    <property type="evidence" value="ECO:0007669"/>
    <property type="project" value="UniProtKB-KW"/>
</dbReference>
<evidence type="ECO:0000313" key="7">
    <source>
        <dbReference type="Proteomes" id="UP000002878"/>
    </source>
</evidence>